<accession>A0AAV5J1F9</accession>
<dbReference type="EMBL" id="BPVZ01000025">
    <property type="protein sequence ID" value="GKV06715.1"/>
    <property type="molecule type" value="Genomic_DNA"/>
</dbReference>
<feature type="domain" description="Reverse transcriptase" evidence="2">
    <location>
        <begin position="758"/>
        <end position="1012"/>
    </location>
</feature>
<dbReference type="Pfam" id="PF14111">
    <property type="entry name" value="DUF4283"/>
    <property type="match status" value="1"/>
</dbReference>
<dbReference type="InterPro" id="IPR026960">
    <property type="entry name" value="RVT-Znf"/>
</dbReference>
<dbReference type="InterPro" id="IPR036691">
    <property type="entry name" value="Endo/exonu/phosph_ase_sf"/>
</dbReference>
<dbReference type="PROSITE" id="PS50878">
    <property type="entry name" value="RT_POL"/>
    <property type="match status" value="1"/>
</dbReference>
<dbReference type="InterPro" id="IPR025558">
    <property type="entry name" value="DUF4283"/>
</dbReference>
<keyword evidence="4" id="KW-1185">Reference proteome</keyword>
<dbReference type="PANTHER" id="PTHR33116:SF86">
    <property type="entry name" value="REVERSE TRANSCRIPTASE DOMAIN-CONTAINING PROTEIN"/>
    <property type="match status" value="1"/>
</dbReference>
<dbReference type="GO" id="GO:0003676">
    <property type="term" value="F:nucleic acid binding"/>
    <property type="evidence" value="ECO:0007669"/>
    <property type="project" value="InterPro"/>
</dbReference>
<evidence type="ECO:0000256" key="1">
    <source>
        <dbReference type="SAM" id="MobiDB-lite"/>
    </source>
</evidence>
<dbReference type="SUPFAM" id="SSF53098">
    <property type="entry name" value="Ribonuclease H-like"/>
    <property type="match status" value="1"/>
</dbReference>
<name>A0AAV5J1F9_9ROSI</name>
<dbReference type="InterPro" id="IPR012337">
    <property type="entry name" value="RNaseH-like_sf"/>
</dbReference>
<dbReference type="Gene3D" id="3.60.10.10">
    <property type="entry name" value="Endonuclease/exonuclease/phosphatase"/>
    <property type="match status" value="1"/>
</dbReference>
<dbReference type="InterPro" id="IPR005135">
    <property type="entry name" value="Endo/exonuclease/phosphatase"/>
</dbReference>
<dbReference type="SUPFAM" id="SSF56672">
    <property type="entry name" value="DNA/RNA polymerases"/>
    <property type="match status" value="1"/>
</dbReference>
<dbReference type="InterPro" id="IPR044730">
    <property type="entry name" value="RNase_H-like_dom_plant"/>
</dbReference>
<dbReference type="CDD" id="cd06222">
    <property type="entry name" value="RNase_H_like"/>
    <property type="match status" value="1"/>
</dbReference>
<dbReference type="PANTHER" id="PTHR33116">
    <property type="entry name" value="REVERSE TRANSCRIPTASE ZINC-BINDING DOMAIN-CONTAINING PROTEIN-RELATED-RELATED"/>
    <property type="match status" value="1"/>
</dbReference>
<dbReference type="Pfam" id="PF00078">
    <property type="entry name" value="RVT_1"/>
    <property type="match status" value="1"/>
</dbReference>
<dbReference type="Proteomes" id="UP001054252">
    <property type="component" value="Unassembled WGS sequence"/>
</dbReference>
<organism evidence="3 4">
    <name type="scientific">Rubroshorea leprosula</name>
    <dbReference type="NCBI Taxonomy" id="152421"/>
    <lineage>
        <taxon>Eukaryota</taxon>
        <taxon>Viridiplantae</taxon>
        <taxon>Streptophyta</taxon>
        <taxon>Embryophyta</taxon>
        <taxon>Tracheophyta</taxon>
        <taxon>Spermatophyta</taxon>
        <taxon>Magnoliopsida</taxon>
        <taxon>eudicotyledons</taxon>
        <taxon>Gunneridae</taxon>
        <taxon>Pentapetalae</taxon>
        <taxon>rosids</taxon>
        <taxon>malvids</taxon>
        <taxon>Malvales</taxon>
        <taxon>Dipterocarpaceae</taxon>
        <taxon>Rubroshorea</taxon>
    </lineage>
</organism>
<gene>
    <name evidence="3" type="ORF">SLEP1_g18568</name>
</gene>
<evidence type="ECO:0000259" key="2">
    <source>
        <dbReference type="PROSITE" id="PS50878"/>
    </source>
</evidence>
<dbReference type="SUPFAM" id="SSF56219">
    <property type="entry name" value="DNase I-like"/>
    <property type="match status" value="1"/>
</dbReference>
<dbReference type="Gene3D" id="3.30.420.10">
    <property type="entry name" value="Ribonuclease H-like superfamily/Ribonuclease H"/>
    <property type="match status" value="1"/>
</dbReference>
<dbReference type="InterPro" id="IPR000477">
    <property type="entry name" value="RT_dom"/>
</dbReference>
<comment type="caution">
    <text evidence="3">The sequence shown here is derived from an EMBL/GenBank/DDBJ whole genome shotgun (WGS) entry which is preliminary data.</text>
</comment>
<dbReference type="Pfam" id="PF13966">
    <property type="entry name" value="zf-RVT"/>
    <property type="match status" value="1"/>
</dbReference>
<dbReference type="GO" id="GO:0004523">
    <property type="term" value="F:RNA-DNA hybrid ribonuclease activity"/>
    <property type="evidence" value="ECO:0007669"/>
    <property type="project" value="InterPro"/>
</dbReference>
<reference evidence="3 4" key="1">
    <citation type="journal article" date="2021" name="Commun. Biol.">
        <title>The genome of Shorea leprosula (Dipterocarpaceae) highlights the ecological relevance of drought in aseasonal tropical rainforests.</title>
        <authorList>
            <person name="Ng K.K.S."/>
            <person name="Kobayashi M.J."/>
            <person name="Fawcett J.A."/>
            <person name="Hatakeyama M."/>
            <person name="Paape T."/>
            <person name="Ng C.H."/>
            <person name="Ang C.C."/>
            <person name="Tnah L.H."/>
            <person name="Lee C.T."/>
            <person name="Nishiyama T."/>
            <person name="Sese J."/>
            <person name="O'Brien M.J."/>
            <person name="Copetti D."/>
            <person name="Mohd Noor M.I."/>
            <person name="Ong R.C."/>
            <person name="Putra M."/>
            <person name="Sireger I.Z."/>
            <person name="Indrioko S."/>
            <person name="Kosugi Y."/>
            <person name="Izuno A."/>
            <person name="Isagi Y."/>
            <person name="Lee S.L."/>
            <person name="Shimizu K.K."/>
        </authorList>
    </citation>
    <scope>NUCLEOTIDE SEQUENCE [LARGE SCALE GENOMIC DNA]</scope>
    <source>
        <strain evidence="3">214</strain>
    </source>
</reference>
<dbReference type="CDD" id="cd01650">
    <property type="entry name" value="RT_nLTR_like"/>
    <property type="match status" value="1"/>
</dbReference>
<sequence>MEAMENTLARIWRPVKGLHMRVLGSNLFAFDFFHPVDMQRVLAARPWRFVNHVMVLKEASVGEQVSRLELFEVPFWIQIHGLPPDRMTEATGKRIGGEIGRLIEVDAGEGDAWGVEYIRVRVFIDVRKPLHRGMSLSLLSALEMESLGRIDRPYREKLRAVPKRGQQADTVYKGRWIRDASDRPLSEEPRRRRYGPPMESKCLVMEGGSAGGSDKLDWRGKDMRLLIMDPRRSQGRLIREDTVDSAICLSSSALQVANMEQQSNPINQAETVDSSKNGGIPLNVPILQEQDGRCESFPNAASAHDEHNSLSLAMSLFCWNCRGLGNPRAVLSLIELVGLKKPLIVFLSETLLDRRDMHLSLLSYSQNHIDMEVVGIGESKWRFTGFYGFPERKHRRRSWALIRELGRRSTLPWFIGGDFNDLLNQEEKRGGVPHLDWLLQGFSDTLDHCGLTEVPMSGGCFTWRRGSTVEKLDRGLANLSWRNLFPKAQVCLLPPLSSDHNPLWIMIDGCRDRRNKRKMKFRFEEMWLREDDYQEVVSSSWSSVHGYDGWNTLIQKVQSCSSALTTWNSTKFGKVQKRLSHCMRKINALQQQPHSEIVSHKERQVLAEMEEWLEKEEIMWRQCSREIWIQEGDRNTRFFHRRVSKRREWNKVERLLGEDGEWKYEFIEMQHIVSRYFTSLFETTQPVDISHVTKCLIPCVLEDDNNYLTSEFTEEEVSKALFQMHPSKAPVPDGLSPAFFQHFWSQIKDDILKPCLQFLNHGVEFPPALNFTHVVLIPKCKDPKTMSDLRPISLCNVIYRVIAKVLANRFKQILPRVISQEQSAFLPNRLIIDNFLIAYEVLHYMRARKRGARGWYALKLDMSKAFDRVEWPYLEVVMKALGFAETWVQKIMACVSSVMYEILLNEGLTAMIKEAERRDFLRGVRICRQAPRISHLFFADDSFLFLRASESGARNLLDILKKYEAALGQMVNLCKSSVTFSPNVDQQTRGKILDVLGMEEKENPGRYLGFPSQVGRSRTAAFSGLKNSFWMRIHDWREEPLSKASREVLIKSVLQALPMYVMSTFLLPTGLCTELERIMNRYWWGGGDDEHKIHWMEWRRLAIPKNMGGLGFRALHEFNTALLGKQGWRLLVNSDSLAARVLKAKYFPRSDLLHASLKPSCSLTWRSIWHSLDLLKHGCRKLIGDGRNTGIWSDPWIPGNSQYYVQSPRPENCDLEYVCDLIDADTHTWRRDLVWNYTRHGSYSVKSGYHLAIEMQRNPSLPTSSSLGFQGRRLWSLDIPEKVRLLLWSAYCNILPTKDNLHRRQIMINPKCPVCSLEQDSVLHSLMSCPVVRAVWLGCPFTLKVSELGIETFAAAFDIVADVLGTEHLELFCVVCWKLWNCRNNALWNGKITSPQVIVEQSLLFLNEYRRLTVSKRRGAARVHGMGAVVRDSLGEVMAAMVCKGQGLVPAEIAEACSLRQALWWAQNLSFRRIIMESDCSSIVTALNSSTLSFHSSLGAVLLDCKRLMTSFLSCHIQHVRREGNAVAHELAKRALHAEADEFYIEEVPASLAHIVIGEKPIA</sequence>
<dbReference type="InterPro" id="IPR036397">
    <property type="entry name" value="RNaseH_sf"/>
</dbReference>
<evidence type="ECO:0000313" key="3">
    <source>
        <dbReference type="EMBL" id="GKV06715.1"/>
    </source>
</evidence>
<dbReference type="Pfam" id="PF13456">
    <property type="entry name" value="RVT_3"/>
    <property type="match status" value="1"/>
</dbReference>
<dbReference type="InterPro" id="IPR002156">
    <property type="entry name" value="RNaseH_domain"/>
</dbReference>
<evidence type="ECO:0000313" key="4">
    <source>
        <dbReference type="Proteomes" id="UP001054252"/>
    </source>
</evidence>
<feature type="region of interest" description="Disordered" evidence="1">
    <location>
        <begin position="182"/>
        <end position="206"/>
    </location>
</feature>
<dbReference type="InterPro" id="IPR043502">
    <property type="entry name" value="DNA/RNA_pol_sf"/>
</dbReference>
<dbReference type="Pfam" id="PF03372">
    <property type="entry name" value="Exo_endo_phos"/>
    <property type="match status" value="1"/>
</dbReference>
<protein>
    <recommendedName>
        <fullName evidence="2">Reverse transcriptase domain-containing protein</fullName>
    </recommendedName>
</protein>
<proteinExistence type="predicted"/>